<keyword evidence="8 19" id="KW-0169">Cobalamin biosynthesis</keyword>
<evidence type="ECO:0000256" key="4">
    <source>
        <dbReference type="ARBA" id="ARBA00010561"/>
    </source>
</evidence>
<keyword evidence="13 19" id="KW-0472">Membrane</keyword>
<dbReference type="STRING" id="1435377.SUSAZ_02095"/>
<dbReference type="NCBIfam" id="TIGR00317">
    <property type="entry name" value="cobS"/>
    <property type="match status" value="1"/>
</dbReference>
<dbReference type="Proteomes" id="UP000065473">
    <property type="component" value="Chromosome"/>
</dbReference>
<dbReference type="OMA" id="ELDFSCA"/>
<reference evidence="22 23" key="1">
    <citation type="submission" date="2015-12" db="EMBL/GenBank/DDBJ databases">
        <title>A stable core within a dynamic pangenome in Sulfolobus acidocaldarius.</title>
        <authorList>
            <person name="Anderson R."/>
            <person name="Kouris A."/>
            <person name="Seward C."/>
            <person name="Campbell K."/>
            <person name="Whitaker R."/>
        </authorList>
    </citation>
    <scope>NUCLEOTIDE SEQUENCE [LARGE SCALE GENOMIC DNA]</scope>
    <source>
        <strain evidence="20 23">GG12-C01-09</strain>
        <strain evidence="21 22">NG05B_CO5_07</strain>
    </source>
</reference>
<comment type="catalytic activity">
    <reaction evidence="17 19">
        <text>alpha-ribazole + adenosylcob(III)inamide-GDP = adenosylcob(III)alamin + GMP + H(+)</text>
        <dbReference type="Rhea" id="RHEA:16049"/>
        <dbReference type="ChEBI" id="CHEBI:10329"/>
        <dbReference type="ChEBI" id="CHEBI:15378"/>
        <dbReference type="ChEBI" id="CHEBI:18408"/>
        <dbReference type="ChEBI" id="CHEBI:58115"/>
        <dbReference type="ChEBI" id="CHEBI:60487"/>
        <dbReference type="EC" id="2.7.8.26"/>
    </reaction>
</comment>
<evidence type="ECO:0000313" key="22">
    <source>
        <dbReference type="Proteomes" id="UP000060043"/>
    </source>
</evidence>
<evidence type="ECO:0000256" key="14">
    <source>
        <dbReference type="ARBA" id="ARBA00025228"/>
    </source>
</evidence>
<dbReference type="GO" id="GO:0005886">
    <property type="term" value="C:plasma membrane"/>
    <property type="evidence" value="ECO:0007669"/>
    <property type="project" value="UniProtKB-SubCell"/>
</dbReference>
<evidence type="ECO:0000256" key="9">
    <source>
        <dbReference type="ARBA" id="ARBA00022679"/>
    </source>
</evidence>
<evidence type="ECO:0000256" key="19">
    <source>
        <dbReference type="HAMAP-Rule" id="MF_00719"/>
    </source>
</evidence>
<feature type="transmembrane region" description="Helical" evidence="19">
    <location>
        <begin position="41"/>
        <end position="67"/>
    </location>
</feature>
<dbReference type="GO" id="GO:0009236">
    <property type="term" value="P:cobalamin biosynthetic process"/>
    <property type="evidence" value="ECO:0007669"/>
    <property type="project" value="UniProtKB-UniRule"/>
</dbReference>
<dbReference type="GO" id="GO:0051073">
    <property type="term" value="F:adenosylcobinamide-GDP ribazoletransferase activity"/>
    <property type="evidence" value="ECO:0007669"/>
    <property type="project" value="UniProtKB-UniRule"/>
</dbReference>
<dbReference type="PaxDb" id="1435377-SUSAZ_02095"/>
<feature type="transmembrane region" description="Helical" evidence="19">
    <location>
        <begin position="132"/>
        <end position="153"/>
    </location>
</feature>
<keyword evidence="10 19" id="KW-0812">Transmembrane</keyword>
<evidence type="ECO:0000256" key="13">
    <source>
        <dbReference type="ARBA" id="ARBA00023136"/>
    </source>
</evidence>
<dbReference type="GO" id="GO:0008818">
    <property type="term" value="F:cobalamin 5'-phosphate synthase activity"/>
    <property type="evidence" value="ECO:0007669"/>
    <property type="project" value="UniProtKB-UniRule"/>
</dbReference>
<evidence type="ECO:0000313" key="20">
    <source>
        <dbReference type="EMBL" id="ALU29221.1"/>
    </source>
</evidence>
<evidence type="ECO:0000256" key="7">
    <source>
        <dbReference type="ARBA" id="ARBA00022475"/>
    </source>
</evidence>
<comment type="function">
    <text evidence="14 19">Joins adenosylcobinamide-GDP and alpha-ribazole to generate adenosylcobalamin (Ado-cobalamin). Also synthesizes adenosylcobalamin 5'-phosphate from adenosylcobinamide-GDP and alpha-ribazole 5'-phosphate.</text>
</comment>
<name>A0A0U3GGE6_9CREN</name>
<dbReference type="InterPro" id="IPR003805">
    <property type="entry name" value="CobS"/>
</dbReference>
<comment type="pathway">
    <text evidence="3 19">Cofactor biosynthesis; adenosylcobalamin biosynthesis; adenosylcobalamin from cob(II)yrinate a,c-diamide: step 7/7.</text>
</comment>
<dbReference type="EMBL" id="CP013694">
    <property type="protein sequence ID" value="ALU29221.1"/>
    <property type="molecule type" value="Genomic_DNA"/>
</dbReference>
<dbReference type="PANTHER" id="PTHR34148:SF1">
    <property type="entry name" value="ADENOSYLCOBINAMIDE-GDP RIBAZOLETRANSFERASE"/>
    <property type="match status" value="1"/>
</dbReference>
<evidence type="ECO:0000256" key="8">
    <source>
        <dbReference type="ARBA" id="ARBA00022573"/>
    </source>
</evidence>
<comment type="catalytic activity">
    <reaction evidence="18 19">
        <text>alpha-ribazole 5'-phosphate + adenosylcob(III)inamide-GDP = adenosylcob(III)alamin 5'-phosphate + GMP + H(+)</text>
        <dbReference type="Rhea" id="RHEA:23560"/>
        <dbReference type="ChEBI" id="CHEBI:15378"/>
        <dbReference type="ChEBI" id="CHEBI:57918"/>
        <dbReference type="ChEBI" id="CHEBI:58115"/>
        <dbReference type="ChEBI" id="CHEBI:60487"/>
        <dbReference type="ChEBI" id="CHEBI:60493"/>
        <dbReference type="EC" id="2.7.8.26"/>
    </reaction>
</comment>
<evidence type="ECO:0000256" key="15">
    <source>
        <dbReference type="ARBA" id="ARBA00032605"/>
    </source>
</evidence>
<dbReference type="RefSeq" id="WP_011277329.1">
    <property type="nucleotide sequence ID" value="NZ_BHWZ01000001.1"/>
</dbReference>
<evidence type="ECO:0000256" key="16">
    <source>
        <dbReference type="ARBA" id="ARBA00032853"/>
    </source>
</evidence>
<dbReference type="Proteomes" id="UP000060043">
    <property type="component" value="Chromosome"/>
</dbReference>
<dbReference type="UniPathway" id="UPA00148">
    <property type="reaction ID" value="UER00238"/>
</dbReference>
<comment type="subcellular location">
    <subcellularLocation>
        <location evidence="2 19">Cell membrane</location>
        <topology evidence="2 19">Multi-pass membrane protein</topology>
    </subcellularLocation>
</comment>
<evidence type="ECO:0000256" key="6">
    <source>
        <dbReference type="ARBA" id="ARBA00015850"/>
    </source>
</evidence>
<feature type="transmembrane region" description="Helical" evidence="19">
    <location>
        <begin position="103"/>
        <end position="126"/>
    </location>
</feature>
<dbReference type="AlphaFoldDB" id="A0A0U3GGE6"/>
<evidence type="ECO:0000256" key="3">
    <source>
        <dbReference type="ARBA" id="ARBA00004663"/>
    </source>
</evidence>
<dbReference type="GeneID" id="78440762"/>
<protein>
    <recommendedName>
        <fullName evidence="6 19">Adenosylcobinamide-GDP ribazoletransferase</fullName>
        <ecNumber evidence="5 19">2.7.8.26</ecNumber>
    </recommendedName>
    <alternativeName>
        <fullName evidence="16 19">Cobalamin synthase</fullName>
    </alternativeName>
    <alternativeName>
        <fullName evidence="15 19">Cobalamin-5'-phosphate synthase</fullName>
    </alternativeName>
</protein>
<keyword evidence="11 19" id="KW-0460">Magnesium</keyword>
<dbReference type="EC" id="2.7.8.26" evidence="5 19"/>
<comment type="similarity">
    <text evidence="4 19">Belongs to the CobS family.</text>
</comment>
<gene>
    <name evidence="19" type="primary">cobS</name>
    <name evidence="20" type="ORF">ATY89_04230</name>
    <name evidence="21" type="ORF">ATZ20_07255</name>
</gene>
<dbReference type="EMBL" id="CP013695">
    <property type="protein sequence ID" value="ALU31948.1"/>
    <property type="molecule type" value="Genomic_DNA"/>
</dbReference>
<evidence type="ECO:0000256" key="17">
    <source>
        <dbReference type="ARBA" id="ARBA00048623"/>
    </source>
</evidence>
<dbReference type="HAMAP" id="MF_00719">
    <property type="entry name" value="CobS"/>
    <property type="match status" value="1"/>
</dbReference>
<evidence type="ECO:0000256" key="5">
    <source>
        <dbReference type="ARBA" id="ARBA00013200"/>
    </source>
</evidence>
<keyword evidence="9 19" id="KW-0808">Transferase</keyword>
<feature type="transmembrane region" description="Helical" evidence="19">
    <location>
        <begin position="174"/>
        <end position="207"/>
    </location>
</feature>
<dbReference type="OrthoDB" id="37064at2157"/>
<keyword evidence="7 19" id="KW-1003">Cell membrane</keyword>
<organism evidence="20 23">
    <name type="scientific">Sulfolobus acidocaldarius</name>
    <dbReference type="NCBI Taxonomy" id="2285"/>
    <lineage>
        <taxon>Archaea</taxon>
        <taxon>Thermoproteota</taxon>
        <taxon>Thermoprotei</taxon>
        <taxon>Sulfolobales</taxon>
        <taxon>Sulfolobaceae</taxon>
        <taxon>Sulfolobus</taxon>
    </lineage>
</organism>
<sequence>MGRILKAILGQLSFFTIIPSPSASLEEIAEFSFISPLMVGIITGIIDWFVVLLGIRLIGSLGALLLIPTVEIIRGFHHLDGLLDMGDALMVGKERRPQVLHDLQTGSGAIGLFLVYFSIFLIATLNLNVSNLWFFLPSEVLARASAISLLGLMKPIPGSYLGKVFHDKMRDKLFSIKFLLVQVFAILFSSPVLILAYVILLLVFYLMAKLVFDGMSGDIVGAIITLSFPIYLLVAEKTCYHYFIFQYSLTLP</sequence>
<proteinExistence type="inferred from homology"/>
<evidence type="ECO:0000256" key="12">
    <source>
        <dbReference type="ARBA" id="ARBA00022989"/>
    </source>
</evidence>
<dbReference type="GeneID" id="14550941"/>
<evidence type="ECO:0000313" key="21">
    <source>
        <dbReference type="EMBL" id="ALU31948.1"/>
    </source>
</evidence>
<feature type="transmembrane region" description="Helical" evidence="19">
    <location>
        <begin position="219"/>
        <end position="235"/>
    </location>
</feature>
<evidence type="ECO:0000313" key="23">
    <source>
        <dbReference type="Proteomes" id="UP000065473"/>
    </source>
</evidence>
<evidence type="ECO:0000256" key="18">
    <source>
        <dbReference type="ARBA" id="ARBA00049504"/>
    </source>
</evidence>
<comment type="cofactor">
    <cofactor evidence="1 19">
        <name>Mg(2+)</name>
        <dbReference type="ChEBI" id="CHEBI:18420"/>
    </cofactor>
</comment>
<evidence type="ECO:0000256" key="2">
    <source>
        <dbReference type="ARBA" id="ARBA00004651"/>
    </source>
</evidence>
<evidence type="ECO:0000256" key="11">
    <source>
        <dbReference type="ARBA" id="ARBA00022842"/>
    </source>
</evidence>
<keyword evidence="12 19" id="KW-1133">Transmembrane helix</keyword>
<dbReference type="PANTHER" id="PTHR34148">
    <property type="entry name" value="ADENOSYLCOBINAMIDE-GDP RIBAZOLETRANSFERASE"/>
    <property type="match status" value="1"/>
</dbReference>
<accession>A0A0U3GGE6</accession>
<evidence type="ECO:0000256" key="1">
    <source>
        <dbReference type="ARBA" id="ARBA00001946"/>
    </source>
</evidence>
<dbReference type="Pfam" id="PF02654">
    <property type="entry name" value="CobS"/>
    <property type="match status" value="1"/>
</dbReference>
<evidence type="ECO:0000256" key="10">
    <source>
        <dbReference type="ARBA" id="ARBA00022692"/>
    </source>
</evidence>